<evidence type="ECO:0000313" key="2">
    <source>
        <dbReference type="EMBL" id="EME99922.1"/>
    </source>
</evidence>
<feature type="region of interest" description="Disordered" evidence="1">
    <location>
        <begin position="1"/>
        <end position="60"/>
    </location>
</feature>
<feature type="compositionally biased region" description="Basic and acidic residues" evidence="1">
    <location>
        <begin position="12"/>
        <end position="23"/>
    </location>
</feature>
<gene>
    <name evidence="2" type="ORF">H340_14066</name>
</gene>
<dbReference type="AlphaFoldDB" id="M3B1X9"/>
<reference evidence="2 3" key="1">
    <citation type="journal article" date="2013" name="Genome Announc.">
        <title>Whole-Genome Shotgun Assembly and Analysis of the Genome of Streptomyces mobaraensis DSM 40847, a Strain for Industrial Production of Microbial Transglutaminase.</title>
        <authorList>
            <person name="Yang H."/>
            <person name="He T."/>
            <person name="Wu W."/>
            <person name="Zhu W."/>
            <person name="Lu B."/>
            <person name="Sun W."/>
        </authorList>
    </citation>
    <scope>NUCLEOTIDE SEQUENCE [LARGE SCALE GENOMIC DNA]</scope>
    <source>
        <strain evidence="2 3">DSM 40847</strain>
    </source>
</reference>
<feature type="region of interest" description="Disordered" evidence="1">
    <location>
        <begin position="194"/>
        <end position="217"/>
    </location>
</feature>
<sequence>MDGSVSGTGGADRAERAADEVDKAGGAGAADTAEDAGKAVKGEASGTPEKPEKRPNEQLNSWFLRSGWSKGELARQVNRRARQLGAHHISTDTSRVRRWLDGEQPREPIPKILSELFSERFGCVVGVEDIGLRTAHLSPSASGVDLPWAAPQTVEMISEFSRSDLMLARRGFLGTSLALSAGSALIEPMQRWLVPTPSTGAKPPAGGDRTRRGRLSPPELDLLESTTKMFRAWDAQCGGGLRRKAVVGQLHEVTDLLQEPQADETSKRLFKVAGELAQLAGWMSYDVGLHPTAQKYFVLALHAAKEAGDRSLGSYVLSSMSRQMIHLGRPEDALELIHLGQYGSRETATPRIQAMLYAMEARAYATMGQPAKCKRAVGMAEDCFSDCAPTDGDPDWIRFFSEAELNAENAHSYRDLAYVAGRSPMYASLSRPKMLQAVHLFEEDGEHQRSYALNLIGLATVDLMEREPEASTVHLAKALRIAKQVRSERVNNRLRKTVDTAVRDFGDVDEVRDLTEQLALHLPESVETAPA</sequence>
<proteinExistence type="predicted"/>
<dbReference type="eggNOG" id="COG0457">
    <property type="taxonomic scope" value="Bacteria"/>
</dbReference>
<name>M3B1X9_STRM1</name>
<dbReference type="Proteomes" id="UP000011740">
    <property type="component" value="Unassembled WGS sequence"/>
</dbReference>
<accession>M3B1X9</accession>
<dbReference type="STRING" id="1223523.H340_14066"/>
<evidence type="ECO:0000313" key="3">
    <source>
        <dbReference type="Proteomes" id="UP000011740"/>
    </source>
</evidence>
<dbReference type="PATRIC" id="fig|1223523.3.peg.2874"/>
<protein>
    <submittedName>
        <fullName evidence="2">Regulatory protein</fullName>
    </submittedName>
</protein>
<dbReference type="EMBL" id="AORZ01000037">
    <property type="protein sequence ID" value="EME99922.1"/>
    <property type="molecule type" value="Genomic_DNA"/>
</dbReference>
<feature type="compositionally biased region" description="Gly residues" evidence="1">
    <location>
        <begin position="1"/>
        <end position="10"/>
    </location>
</feature>
<organism evidence="2 3">
    <name type="scientific">Streptomyces mobaraensis (strain ATCC 29032 / DSM 40847 / JCM 4168 / NBRC 13819 / NCIMB 11159 / IPCR 16-22)</name>
    <dbReference type="NCBI Taxonomy" id="1223523"/>
    <lineage>
        <taxon>Bacteria</taxon>
        <taxon>Bacillati</taxon>
        <taxon>Actinomycetota</taxon>
        <taxon>Actinomycetes</taxon>
        <taxon>Kitasatosporales</taxon>
        <taxon>Streptomycetaceae</taxon>
        <taxon>Streptomyces</taxon>
    </lineage>
</organism>
<comment type="caution">
    <text evidence="2">The sequence shown here is derived from an EMBL/GenBank/DDBJ whole genome shotgun (WGS) entry which is preliminary data.</text>
</comment>
<evidence type="ECO:0000256" key="1">
    <source>
        <dbReference type="SAM" id="MobiDB-lite"/>
    </source>
</evidence>